<dbReference type="AlphaFoldDB" id="A0A0D7A150"/>
<evidence type="ECO:0000256" key="1">
    <source>
        <dbReference type="ARBA" id="ARBA00006484"/>
    </source>
</evidence>
<dbReference type="InterPro" id="IPR020904">
    <property type="entry name" value="Sc_DH/Rdtase_CS"/>
</dbReference>
<dbReference type="SUPFAM" id="SSF51735">
    <property type="entry name" value="NAD(P)-binding Rossmann-fold domains"/>
    <property type="match status" value="1"/>
</dbReference>
<dbReference type="GO" id="GO:0005737">
    <property type="term" value="C:cytoplasm"/>
    <property type="evidence" value="ECO:0007669"/>
    <property type="project" value="TreeGrafter"/>
</dbReference>
<name>A0A0D7A150_9AGAR</name>
<evidence type="ECO:0000256" key="3">
    <source>
        <dbReference type="ARBA" id="ARBA00023002"/>
    </source>
</evidence>
<dbReference type="GO" id="GO:0016616">
    <property type="term" value="F:oxidoreductase activity, acting on the CH-OH group of donors, NAD or NADP as acceptor"/>
    <property type="evidence" value="ECO:0007669"/>
    <property type="project" value="TreeGrafter"/>
</dbReference>
<keyword evidence="3" id="KW-0560">Oxidoreductase</keyword>
<comment type="similarity">
    <text evidence="1">Belongs to the short-chain dehydrogenases/reductases (SDR) family.</text>
</comment>
<evidence type="ECO:0000313" key="5">
    <source>
        <dbReference type="Proteomes" id="UP000054144"/>
    </source>
</evidence>
<reference evidence="4 5" key="1">
    <citation type="journal article" date="2015" name="Fungal Genet. Biol.">
        <title>Evolution of novel wood decay mechanisms in Agaricales revealed by the genome sequences of Fistulina hepatica and Cylindrobasidium torrendii.</title>
        <authorList>
            <person name="Floudas D."/>
            <person name="Held B.W."/>
            <person name="Riley R."/>
            <person name="Nagy L.G."/>
            <person name="Koehler G."/>
            <person name="Ransdell A.S."/>
            <person name="Younus H."/>
            <person name="Chow J."/>
            <person name="Chiniquy J."/>
            <person name="Lipzen A."/>
            <person name="Tritt A."/>
            <person name="Sun H."/>
            <person name="Haridas S."/>
            <person name="LaButti K."/>
            <person name="Ohm R.A."/>
            <person name="Kues U."/>
            <person name="Blanchette R.A."/>
            <person name="Grigoriev I.V."/>
            <person name="Minto R.E."/>
            <person name="Hibbett D.S."/>
        </authorList>
    </citation>
    <scope>NUCLEOTIDE SEQUENCE [LARGE SCALE GENOMIC DNA]</scope>
    <source>
        <strain evidence="4 5">ATCC 64428</strain>
    </source>
</reference>
<dbReference type="Proteomes" id="UP000054144">
    <property type="component" value="Unassembled WGS sequence"/>
</dbReference>
<dbReference type="PROSITE" id="PS00061">
    <property type="entry name" value="ADH_SHORT"/>
    <property type="match status" value="1"/>
</dbReference>
<keyword evidence="2" id="KW-0521">NADP</keyword>
<accession>A0A0D7A150</accession>
<organism evidence="4 5">
    <name type="scientific">Fistulina hepatica ATCC 64428</name>
    <dbReference type="NCBI Taxonomy" id="1128425"/>
    <lineage>
        <taxon>Eukaryota</taxon>
        <taxon>Fungi</taxon>
        <taxon>Dikarya</taxon>
        <taxon>Basidiomycota</taxon>
        <taxon>Agaricomycotina</taxon>
        <taxon>Agaricomycetes</taxon>
        <taxon>Agaricomycetidae</taxon>
        <taxon>Agaricales</taxon>
        <taxon>Fistulinaceae</taxon>
        <taxon>Fistulina</taxon>
    </lineage>
</organism>
<dbReference type="PANTHER" id="PTHR44229">
    <property type="entry name" value="15-HYDROXYPROSTAGLANDIN DEHYDROGENASE [NAD(+)]"/>
    <property type="match status" value="1"/>
</dbReference>
<dbReference type="OrthoDB" id="5371740at2759"/>
<dbReference type="Gene3D" id="3.40.50.720">
    <property type="entry name" value="NAD(P)-binding Rossmann-like Domain"/>
    <property type="match status" value="1"/>
</dbReference>
<dbReference type="PANTHER" id="PTHR44229:SF4">
    <property type="entry name" value="15-HYDROXYPROSTAGLANDIN DEHYDROGENASE [NAD(+)]"/>
    <property type="match status" value="1"/>
</dbReference>
<dbReference type="InterPro" id="IPR002347">
    <property type="entry name" value="SDR_fam"/>
</dbReference>
<evidence type="ECO:0000256" key="2">
    <source>
        <dbReference type="ARBA" id="ARBA00022857"/>
    </source>
</evidence>
<sequence>MTSISDIELDEFNDRLKGKVVVLTGAAHGIGKVTALKLGLMGARLVLSDKNAEGMKHTAEEVVKAGGEAISTSCDVTVWEEQLAMFELAMAKFGSVDVVVANAGVGEIGKFQQPRYNEAHQPQKPNLGTVDINLVGTLYSIHLGLHYMKKDQTPESLKAIVLVGSIASWMGIPRGPLYSASKHGILGVMRSLHTILHAQNIRVGIVCPWFAETGIINPEVRVLIAGLPRASVPRIADAIVYCATNPDPKTDGCAWLLLNDGPVVRVDRDMLKTGVYEVLDDRVNTQSRNLSGPIFWARFALDIGIVLKKPLAFLGVVIAISMAWRRVPKLF</sequence>
<protein>
    <submittedName>
        <fullName evidence="4">NAD(P)-binding protein</fullName>
    </submittedName>
</protein>
<dbReference type="InterPro" id="IPR036291">
    <property type="entry name" value="NAD(P)-bd_dom_sf"/>
</dbReference>
<dbReference type="PRINTS" id="PR00081">
    <property type="entry name" value="GDHRDH"/>
</dbReference>
<gene>
    <name evidence="4" type="ORF">FISHEDRAFT_51232</name>
</gene>
<evidence type="ECO:0000313" key="4">
    <source>
        <dbReference type="EMBL" id="KIY44528.1"/>
    </source>
</evidence>
<proteinExistence type="inferred from homology"/>
<keyword evidence="5" id="KW-1185">Reference proteome</keyword>
<dbReference type="EMBL" id="KN882089">
    <property type="protein sequence ID" value="KIY44528.1"/>
    <property type="molecule type" value="Genomic_DNA"/>
</dbReference>
<dbReference type="Pfam" id="PF00106">
    <property type="entry name" value="adh_short"/>
    <property type="match status" value="1"/>
</dbReference>